<keyword evidence="5" id="KW-1185">Reference proteome</keyword>
<dbReference type="SUPFAM" id="SSF48208">
    <property type="entry name" value="Six-hairpin glycosidases"/>
    <property type="match status" value="1"/>
</dbReference>
<dbReference type="SUPFAM" id="SSF49785">
    <property type="entry name" value="Galactose-binding domain-like"/>
    <property type="match status" value="1"/>
</dbReference>
<dbReference type="InterPro" id="IPR000421">
    <property type="entry name" value="FA58C"/>
</dbReference>
<gene>
    <name evidence="4" type="ORF">ACIBG2_07550</name>
</gene>
<evidence type="ECO:0000259" key="3">
    <source>
        <dbReference type="PROSITE" id="PS50022"/>
    </source>
</evidence>
<feature type="chain" id="PRO_5046127479" evidence="2">
    <location>
        <begin position="27"/>
        <end position="1427"/>
    </location>
</feature>
<proteinExistence type="predicted"/>
<feature type="domain" description="F5/8 type C" evidence="3">
    <location>
        <begin position="99"/>
        <end position="243"/>
    </location>
</feature>
<keyword evidence="4" id="KW-0326">Glycosidase</keyword>
<dbReference type="PANTHER" id="PTHR12143">
    <property type="entry name" value="PEPTIDE N-GLYCANASE PNGASE -RELATED"/>
    <property type="match status" value="1"/>
</dbReference>
<feature type="compositionally biased region" description="Polar residues" evidence="1">
    <location>
        <begin position="75"/>
        <end position="87"/>
    </location>
</feature>
<reference evidence="4 5" key="1">
    <citation type="submission" date="2024-10" db="EMBL/GenBank/DDBJ databases">
        <title>The Natural Products Discovery Center: Release of the First 8490 Sequenced Strains for Exploring Actinobacteria Biosynthetic Diversity.</title>
        <authorList>
            <person name="Kalkreuter E."/>
            <person name="Kautsar S.A."/>
            <person name="Yang D."/>
            <person name="Bader C.D."/>
            <person name="Teijaro C.N."/>
            <person name="Fluegel L."/>
            <person name="Davis C.M."/>
            <person name="Simpson J.R."/>
            <person name="Lauterbach L."/>
            <person name="Steele A.D."/>
            <person name="Gui C."/>
            <person name="Meng S."/>
            <person name="Li G."/>
            <person name="Viehrig K."/>
            <person name="Ye F."/>
            <person name="Su P."/>
            <person name="Kiefer A.F."/>
            <person name="Nichols A."/>
            <person name="Cepeda A.J."/>
            <person name="Yan W."/>
            <person name="Fan B."/>
            <person name="Jiang Y."/>
            <person name="Adhikari A."/>
            <person name="Zheng C.-J."/>
            <person name="Schuster L."/>
            <person name="Cowan T.M."/>
            <person name="Smanski M.J."/>
            <person name="Chevrette M.G."/>
            <person name="De Carvalho L.P.S."/>
            <person name="Shen B."/>
        </authorList>
    </citation>
    <scope>NUCLEOTIDE SEQUENCE [LARGE SCALE GENOMIC DNA]</scope>
    <source>
        <strain evidence="4 5">NPDC050545</strain>
    </source>
</reference>
<dbReference type="GO" id="GO:0016798">
    <property type="term" value="F:hydrolase activity, acting on glycosyl bonds"/>
    <property type="evidence" value="ECO:0007669"/>
    <property type="project" value="UniProtKB-KW"/>
</dbReference>
<dbReference type="Gene3D" id="1.20.1610.10">
    <property type="entry name" value="alpha-1,2-mannosidases domains"/>
    <property type="match status" value="1"/>
</dbReference>
<dbReference type="Pfam" id="PF00754">
    <property type="entry name" value="F5_F8_type_C"/>
    <property type="match status" value="1"/>
</dbReference>
<dbReference type="InterPro" id="IPR041371">
    <property type="entry name" value="GH92_N"/>
</dbReference>
<feature type="region of interest" description="Disordered" evidence="1">
    <location>
        <begin position="1400"/>
        <end position="1421"/>
    </location>
</feature>
<dbReference type="RefSeq" id="WP_397079910.1">
    <property type="nucleotide sequence ID" value="NZ_JBITGY010000002.1"/>
</dbReference>
<feature type="region of interest" description="Disordered" evidence="1">
    <location>
        <begin position="26"/>
        <end position="108"/>
    </location>
</feature>
<dbReference type="InterPro" id="IPR014718">
    <property type="entry name" value="GH-type_carb-bd"/>
</dbReference>
<dbReference type="InterPro" id="IPR012939">
    <property type="entry name" value="Glyco_hydro_92"/>
</dbReference>
<feature type="signal peptide" evidence="2">
    <location>
        <begin position="1"/>
        <end position="26"/>
    </location>
</feature>
<evidence type="ECO:0000256" key="2">
    <source>
        <dbReference type="SAM" id="SignalP"/>
    </source>
</evidence>
<feature type="compositionally biased region" description="Low complexity" evidence="1">
    <location>
        <begin position="36"/>
        <end position="64"/>
    </location>
</feature>
<evidence type="ECO:0000313" key="5">
    <source>
        <dbReference type="Proteomes" id="UP001612741"/>
    </source>
</evidence>
<dbReference type="PANTHER" id="PTHR12143:SF43">
    <property type="entry name" value="PUTATIVE-RELATED"/>
    <property type="match status" value="1"/>
</dbReference>
<dbReference type="InterPro" id="IPR050883">
    <property type="entry name" value="PNGase"/>
</dbReference>
<keyword evidence="4" id="KW-0378">Hydrolase</keyword>
<protein>
    <submittedName>
        <fullName evidence="4">GH92 family glycosyl hydrolase</fullName>
        <ecNumber evidence="4">3.2.1.-</ecNumber>
    </submittedName>
</protein>
<sequence>MRRMHLTVVTAVALAVFAGLSGVAAADPPPSPLPSDAPSAAPTQPAPIEEQPPAQRSAARTAAAAPPPGALFYSSFETGQTPPTWLNTGEEGKPSEGITGSTTGGIPGAVTDEIVEIAASGEFTAAGEVKENLLDGDVNTKWLVFAGTGWVSVKLGKPIKVVRYALASANDAPERDPRDWRLEGSDDGQSWTAVDTRAGETFGARFKTREFEVAAAAPYLHYRLNVTRNGSGGIVQLAELQLSDGDTAPRPPSPMRTLIGPGPGSGYTAKPRAGYTGVQAFRYSGSTTAERGGHATNKVFETDIEVKADTELTYKIFPEFTGASMAYPSTYGALDLAFDDGTYLSGRRVKDHHGVRLSPRAQGESKTLYADQWNNKVVRIGDVAAGKRIKRILVGFDAPAGPLSFKGWVDDVLIAPADDRRPGSVADYALTTRGTHSTGGFSRGNNFPATAVPHGFTFWTPMTGSGSNAWLYEYHRNGNAGNVPTIQAFAASHQPSPWMGDRQSFQVMPSTLALPDADRVARATPFSHDKETARPYSYEVDLLNGIRTEIAPADHAAVFRFTFPGDGGSLIFDNYDDNGGLTIGPGGVVTGYTDARSGLSAGATRMFVYAVFDRPVTAGGKLTGAGRDNVTGYVRFADRQVSMRIATSFISVEQARLNLAEVADGFEPVKARAKRAWEDKLGVIEVEGASRDQLTTLYSNLYRLFLYPNSGFENTPDGPRYASPVSPPAGQNTPTRTGAKIVAGKIYVNNGFWDTYRTTWPAYALLSPQAGELVDGFVQQYRDGGWIARWSSPGYADLMVGTSSDVAFADAYAKGVRGFDAAAAYQAALRNATTVPPNASVGRKGMATSPFRGFTALNETGEAMSWAVDGYINDFGISEMAKELATTTTGPLKAKYLEEAEYFRSRALNYVHMWDPATGFFQGRDSTGRWRHTKDTYDPRVWGFDYTETNGWNMAFHAPQDGVGLASLYGGRPALAKKLDDFFATPETATLPGSYPNVIHEMREARDVRMGQYGHSNQPSHHIPYMYNYAGQPWKTQAKVREALSRLYLGSEIGQGYAGDEDNGEMSAWYLFSALGFYPLQIGSPHYTVGSPLFTKATVHLPSGEDLVINAPGNSADDVYVQGLKVNGRAWTSTSLPHDLLAGGAVLDFTMGTKPSSWGRPLESITPDGAAPRPLRDLPVSGGPAALSDDTSATAATLTGPVVLKAGARERVTFYTLTSAATGPAAWTLEGSLDGTAWTVVDRRENETFTWARQTRPFKITNPGRYAHYRLTAPGTLAELELLAQPDLACTRTITGAHAGPLTVSSGVTCLAAGAKVTGPVVVRKGASLYALEPAEIGGPLTATGAENVALLGTSVGGPVTATGIAALTLEAVTAGGPMTLTGNTGPLLASSRVRGPLTCSGNRPPPVSNGLPSTAGGPVTGQCAAM</sequence>
<dbReference type="InterPro" id="IPR008928">
    <property type="entry name" value="6-hairpin_glycosidase_sf"/>
</dbReference>
<dbReference type="Gene3D" id="3.30.2080.10">
    <property type="entry name" value="GH92 mannosidase domain"/>
    <property type="match status" value="1"/>
</dbReference>
<dbReference type="EMBL" id="JBITGY010000002">
    <property type="protein sequence ID" value="MFI6497219.1"/>
    <property type="molecule type" value="Genomic_DNA"/>
</dbReference>
<dbReference type="InterPro" id="IPR008979">
    <property type="entry name" value="Galactose-bd-like_sf"/>
</dbReference>
<dbReference type="EC" id="3.2.1.-" evidence="4"/>
<dbReference type="Gene3D" id="2.60.120.260">
    <property type="entry name" value="Galactose-binding domain-like"/>
    <property type="match status" value="2"/>
</dbReference>
<dbReference type="Pfam" id="PF07971">
    <property type="entry name" value="Glyco_hydro_92"/>
    <property type="match status" value="1"/>
</dbReference>
<evidence type="ECO:0000256" key="1">
    <source>
        <dbReference type="SAM" id="MobiDB-lite"/>
    </source>
</evidence>
<dbReference type="Proteomes" id="UP001612741">
    <property type="component" value="Unassembled WGS sequence"/>
</dbReference>
<dbReference type="InterPro" id="IPR005887">
    <property type="entry name" value="GH92_a_mannosidase_put"/>
</dbReference>
<evidence type="ECO:0000313" key="4">
    <source>
        <dbReference type="EMBL" id="MFI6497219.1"/>
    </source>
</evidence>
<keyword evidence="2" id="KW-0732">Signal</keyword>
<dbReference type="PROSITE" id="PS50022">
    <property type="entry name" value="FA58C_3"/>
    <property type="match status" value="1"/>
</dbReference>
<comment type="caution">
    <text evidence="4">The sequence shown here is derived from an EMBL/GenBank/DDBJ whole genome shotgun (WGS) entry which is preliminary data.</text>
</comment>
<dbReference type="Gene3D" id="1.20.1050.60">
    <property type="entry name" value="alpha-1,2-mannosidase"/>
    <property type="match status" value="1"/>
</dbReference>
<name>A0ABW7YPH5_9ACTN</name>
<dbReference type="NCBIfam" id="TIGR01180">
    <property type="entry name" value="aman2_put"/>
    <property type="match status" value="1"/>
</dbReference>
<dbReference type="Gene3D" id="2.70.98.10">
    <property type="match status" value="1"/>
</dbReference>
<accession>A0ABW7YPH5</accession>
<organism evidence="4 5">
    <name type="scientific">Nonomuraea typhae</name>
    <dbReference type="NCBI Taxonomy" id="2603600"/>
    <lineage>
        <taxon>Bacteria</taxon>
        <taxon>Bacillati</taxon>
        <taxon>Actinomycetota</taxon>
        <taxon>Actinomycetes</taxon>
        <taxon>Streptosporangiales</taxon>
        <taxon>Streptosporangiaceae</taxon>
        <taxon>Nonomuraea</taxon>
    </lineage>
</organism>
<dbReference type="Pfam" id="PF17678">
    <property type="entry name" value="Glyco_hydro_92N"/>
    <property type="match status" value="1"/>
</dbReference>